<organism evidence="23 24">
    <name type="scientific">Rubrivirga marina</name>
    <dbReference type="NCBI Taxonomy" id="1196024"/>
    <lineage>
        <taxon>Bacteria</taxon>
        <taxon>Pseudomonadati</taxon>
        <taxon>Rhodothermota</taxon>
        <taxon>Rhodothermia</taxon>
        <taxon>Rhodothermales</taxon>
        <taxon>Rubricoccaceae</taxon>
        <taxon>Rubrivirga</taxon>
    </lineage>
</organism>
<evidence type="ECO:0000256" key="5">
    <source>
        <dbReference type="ARBA" id="ARBA00014116"/>
    </source>
</evidence>
<evidence type="ECO:0000256" key="11">
    <source>
        <dbReference type="ARBA" id="ARBA00022801"/>
    </source>
</evidence>
<evidence type="ECO:0000256" key="17">
    <source>
        <dbReference type="ARBA" id="ARBA00023180"/>
    </source>
</evidence>
<evidence type="ECO:0000256" key="2">
    <source>
        <dbReference type="ARBA" id="ARBA00004371"/>
    </source>
</evidence>
<evidence type="ECO:0000256" key="3">
    <source>
        <dbReference type="ARBA" id="ARBA00004555"/>
    </source>
</evidence>
<dbReference type="PANTHER" id="PTHR12053">
    <property type="entry name" value="PROTEASE FAMILY M28 PLASMA GLUTAMATE CARBOXYPEPTIDASE-RELATED"/>
    <property type="match status" value="1"/>
</dbReference>
<evidence type="ECO:0000256" key="19">
    <source>
        <dbReference type="ARBA" id="ARBA00025833"/>
    </source>
</evidence>
<dbReference type="Proteomes" id="UP000216339">
    <property type="component" value="Unassembled WGS sequence"/>
</dbReference>
<dbReference type="GO" id="GO:0070573">
    <property type="term" value="F:metallodipeptidase activity"/>
    <property type="evidence" value="ECO:0007669"/>
    <property type="project" value="InterPro"/>
</dbReference>
<dbReference type="GO" id="GO:0004180">
    <property type="term" value="F:carboxypeptidase activity"/>
    <property type="evidence" value="ECO:0007669"/>
    <property type="project" value="UniProtKB-KW"/>
</dbReference>
<dbReference type="InterPro" id="IPR039866">
    <property type="entry name" value="CPQ"/>
</dbReference>
<keyword evidence="7 23" id="KW-0121">Carboxypeptidase</keyword>
<keyword evidence="12" id="KW-0256">Endoplasmic reticulum</keyword>
<proteinExistence type="predicted"/>
<evidence type="ECO:0000256" key="10">
    <source>
        <dbReference type="ARBA" id="ARBA00022729"/>
    </source>
</evidence>
<dbReference type="GO" id="GO:0046872">
    <property type="term" value="F:metal ion binding"/>
    <property type="evidence" value="ECO:0007669"/>
    <property type="project" value="UniProtKB-KW"/>
</dbReference>
<dbReference type="Gene3D" id="3.50.30.30">
    <property type="match status" value="1"/>
</dbReference>
<dbReference type="RefSeq" id="WP_095509964.1">
    <property type="nucleotide sequence ID" value="NZ_MQWD01000001.1"/>
</dbReference>
<dbReference type="Gene3D" id="3.40.630.10">
    <property type="entry name" value="Zn peptidases"/>
    <property type="match status" value="1"/>
</dbReference>
<keyword evidence="13" id="KW-0862">Zinc</keyword>
<keyword evidence="16" id="KW-0865">Zymogen</keyword>
<evidence type="ECO:0000256" key="4">
    <source>
        <dbReference type="ARBA" id="ARBA00004613"/>
    </source>
</evidence>
<dbReference type="InterPro" id="IPR007484">
    <property type="entry name" value="Peptidase_M28"/>
</dbReference>
<evidence type="ECO:0000259" key="22">
    <source>
        <dbReference type="Pfam" id="PF04389"/>
    </source>
</evidence>
<dbReference type="EMBL" id="MQWD01000001">
    <property type="protein sequence ID" value="PAP76314.1"/>
    <property type="molecule type" value="Genomic_DNA"/>
</dbReference>
<evidence type="ECO:0000256" key="18">
    <source>
        <dbReference type="ARBA" id="ARBA00023228"/>
    </source>
</evidence>
<dbReference type="GO" id="GO:0006508">
    <property type="term" value="P:proteolysis"/>
    <property type="evidence" value="ECO:0007669"/>
    <property type="project" value="UniProtKB-KW"/>
</dbReference>
<evidence type="ECO:0000256" key="12">
    <source>
        <dbReference type="ARBA" id="ARBA00022824"/>
    </source>
</evidence>
<dbReference type="SUPFAM" id="SSF53187">
    <property type="entry name" value="Zn-dependent exopeptidases"/>
    <property type="match status" value="1"/>
</dbReference>
<keyword evidence="18" id="KW-0458">Lysosome</keyword>
<dbReference type="GO" id="GO:0005764">
    <property type="term" value="C:lysosome"/>
    <property type="evidence" value="ECO:0007669"/>
    <property type="project" value="UniProtKB-SubCell"/>
</dbReference>
<keyword evidence="14" id="KW-0333">Golgi apparatus</keyword>
<comment type="subcellular location">
    <subcellularLocation>
        <location evidence="1">Endoplasmic reticulum</location>
    </subcellularLocation>
    <subcellularLocation>
        <location evidence="3">Golgi apparatus</location>
    </subcellularLocation>
    <subcellularLocation>
        <location evidence="2">Lysosome</location>
    </subcellularLocation>
    <subcellularLocation>
        <location evidence="4">Secreted</location>
    </subcellularLocation>
</comment>
<evidence type="ECO:0000256" key="8">
    <source>
        <dbReference type="ARBA" id="ARBA00022670"/>
    </source>
</evidence>
<keyword evidence="6" id="KW-0964">Secreted</keyword>
<gene>
    <name evidence="23" type="ORF">BSZ37_07575</name>
</gene>
<keyword evidence="15" id="KW-0482">Metalloprotease</keyword>
<evidence type="ECO:0000256" key="20">
    <source>
        <dbReference type="ARBA" id="ARBA00033328"/>
    </source>
</evidence>
<evidence type="ECO:0000313" key="23">
    <source>
        <dbReference type="EMBL" id="PAP76314.1"/>
    </source>
</evidence>
<dbReference type="OrthoDB" id="9769665at2"/>
<keyword evidence="10 21" id="KW-0732">Signal</keyword>
<feature type="signal peptide" evidence="21">
    <location>
        <begin position="1"/>
        <end position="21"/>
    </location>
</feature>
<dbReference type="GO" id="GO:0043171">
    <property type="term" value="P:peptide catabolic process"/>
    <property type="evidence" value="ECO:0007669"/>
    <property type="project" value="TreeGrafter"/>
</dbReference>
<dbReference type="GO" id="GO:0005615">
    <property type="term" value="C:extracellular space"/>
    <property type="evidence" value="ECO:0007669"/>
    <property type="project" value="TreeGrafter"/>
</dbReference>
<keyword evidence="24" id="KW-1185">Reference proteome</keyword>
<keyword evidence="8" id="KW-0645">Protease</keyword>
<evidence type="ECO:0000256" key="9">
    <source>
        <dbReference type="ARBA" id="ARBA00022723"/>
    </source>
</evidence>
<evidence type="ECO:0000256" key="15">
    <source>
        <dbReference type="ARBA" id="ARBA00023049"/>
    </source>
</evidence>
<keyword evidence="11" id="KW-0378">Hydrolase</keyword>
<keyword evidence="17" id="KW-0325">Glycoprotein</keyword>
<evidence type="ECO:0000256" key="21">
    <source>
        <dbReference type="SAM" id="SignalP"/>
    </source>
</evidence>
<evidence type="ECO:0000256" key="13">
    <source>
        <dbReference type="ARBA" id="ARBA00022833"/>
    </source>
</evidence>
<feature type="domain" description="Peptidase M28" evidence="22">
    <location>
        <begin position="254"/>
        <end position="446"/>
    </location>
</feature>
<name>A0A271IZT8_9BACT</name>
<dbReference type="PANTHER" id="PTHR12053:SF3">
    <property type="entry name" value="CARBOXYPEPTIDASE Q"/>
    <property type="match status" value="1"/>
</dbReference>
<evidence type="ECO:0000256" key="1">
    <source>
        <dbReference type="ARBA" id="ARBA00004240"/>
    </source>
</evidence>
<comment type="subunit">
    <text evidence="19">Homodimer. The monomeric form is inactive while the homodimer is active.</text>
</comment>
<evidence type="ECO:0000256" key="14">
    <source>
        <dbReference type="ARBA" id="ARBA00023034"/>
    </source>
</evidence>
<keyword evidence="9" id="KW-0479">Metal-binding</keyword>
<evidence type="ECO:0000256" key="7">
    <source>
        <dbReference type="ARBA" id="ARBA00022645"/>
    </source>
</evidence>
<evidence type="ECO:0000256" key="16">
    <source>
        <dbReference type="ARBA" id="ARBA00023145"/>
    </source>
</evidence>
<evidence type="ECO:0000313" key="24">
    <source>
        <dbReference type="Proteomes" id="UP000216339"/>
    </source>
</evidence>
<comment type="caution">
    <text evidence="23">The sequence shown here is derived from an EMBL/GenBank/DDBJ whole genome shotgun (WGS) entry which is preliminary data.</text>
</comment>
<evidence type="ECO:0000256" key="6">
    <source>
        <dbReference type="ARBA" id="ARBA00022525"/>
    </source>
</evidence>
<dbReference type="AlphaFoldDB" id="A0A271IZT8"/>
<protein>
    <recommendedName>
        <fullName evidence="5">Carboxypeptidase Q</fullName>
    </recommendedName>
    <alternativeName>
        <fullName evidence="20">Plasma glutamate carboxypeptidase</fullName>
    </alternativeName>
</protein>
<reference evidence="23 24" key="1">
    <citation type="submission" date="2016-11" db="EMBL/GenBank/DDBJ databases">
        <title>Study of marine rhodopsin-containing bacteria.</title>
        <authorList>
            <person name="Yoshizawa S."/>
            <person name="Kumagai Y."/>
            <person name="Kogure K."/>
        </authorList>
    </citation>
    <scope>NUCLEOTIDE SEQUENCE [LARGE SCALE GENOMIC DNA]</scope>
    <source>
        <strain evidence="23 24">SAORIC-28</strain>
    </source>
</reference>
<accession>A0A271IZT8</accession>
<feature type="chain" id="PRO_5012990017" description="Carboxypeptidase Q" evidence="21">
    <location>
        <begin position="22"/>
        <end position="469"/>
    </location>
</feature>
<dbReference type="Pfam" id="PF04389">
    <property type="entry name" value="Peptidase_M28"/>
    <property type="match status" value="1"/>
</dbReference>
<sequence length="469" mass="49157">MRLAALLALVGLSALAPGAHAQPDPSAPYAEAAARITEAALADSAAYDRVAHIATTFGPRLSGSDALEAALDWILDAMRADGLEGVRGQPALVPTWVRGEESATLVTPHGEFDLPMLGLGGSVATPPEGIEAEVLVVTSFEELTERADEAAGRIVLFDVPFTTYGQTVQYRTAGAAAAAEAGAVASLVRSVGPSGLSTPHTGTMRYGEGIPEIPHAALTIEGAEWLHRIQARGERPVVRLTMGAETRADRMSRNAIAQVTGRESPDELVILGGHIDSWDVGQGVHDDLAGCVVTWEAVRLLHDLGLRPRRTVQVALWTNEENGLRGAQAFRDSLGDRVSHIQLALESDSGLFDPVGFGYSGGEGGRELLAARVEPLLEGLLKTDADAGPAGITEGGGGADIGPMMRDGVPGLSLRTDNGDYFVYHHTPADTIDKLDPAHVQRAVAATAILIYVAAEMPERLPHGTSASN</sequence>